<dbReference type="EMBL" id="JAFNEN010000186">
    <property type="protein sequence ID" value="KAG8190341.1"/>
    <property type="molecule type" value="Genomic_DNA"/>
</dbReference>
<feature type="domain" description="Senescence" evidence="1">
    <location>
        <begin position="272"/>
        <end position="459"/>
    </location>
</feature>
<evidence type="ECO:0000259" key="1">
    <source>
        <dbReference type="Pfam" id="PF06911"/>
    </source>
</evidence>
<evidence type="ECO:0000313" key="2">
    <source>
        <dbReference type="EMBL" id="KAG8190341.1"/>
    </source>
</evidence>
<organism evidence="2 3">
    <name type="scientific">Oedothorax gibbosus</name>
    <dbReference type="NCBI Taxonomy" id="931172"/>
    <lineage>
        <taxon>Eukaryota</taxon>
        <taxon>Metazoa</taxon>
        <taxon>Ecdysozoa</taxon>
        <taxon>Arthropoda</taxon>
        <taxon>Chelicerata</taxon>
        <taxon>Arachnida</taxon>
        <taxon>Araneae</taxon>
        <taxon>Araneomorphae</taxon>
        <taxon>Entelegynae</taxon>
        <taxon>Araneoidea</taxon>
        <taxon>Linyphiidae</taxon>
        <taxon>Erigoninae</taxon>
        <taxon>Oedothorax</taxon>
    </lineage>
</organism>
<dbReference type="Pfam" id="PF06911">
    <property type="entry name" value="Senescence"/>
    <property type="match status" value="1"/>
</dbReference>
<accession>A0AAV6V159</accession>
<sequence length="476" mass="50908">MQSGYFSFALSIMDKSPKPVRIIPMAKEEEEEDRRKLGELRAHHDEAHLYVAQGLTFMEQGRTELARDMFFKGLERINLALAIRTEGRAGPAWEAARAMQDKMRRTAGLVRGQLPPADAPPSYEEACCGGEEVCLLFTVPADVQLFFVSREGAVSAPYDPSPLHLCKIIGAEGAAWLQVGPWTYPLVSGQSPALESGYGALLFPDVGAGRDSAVGVILPQSVTPAERAEFLSILNELTALKEQKLNESGYWQVEEPKPQPKAAPSMSEKISNGIVIGAEYVSKGLVAGAHASSDLIHWGAERARLSLQPEATPRQVPPRVKEGLRVAKDASGIALKATGFMVRQVGQLTLALGRHLAPYGTRLMTSALGPERADTVDGVVCVAAGSVQGFSTIYMGLENAAKVLASSLSSETVNIVGHKYGSEVGEVVGTALSSIGNLALTTHNVQSMGVKAVAKRTAKDAGKEVLKDYAKHVPNE</sequence>
<dbReference type="Proteomes" id="UP000827092">
    <property type="component" value="Unassembled WGS sequence"/>
</dbReference>
<gene>
    <name evidence="2" type="ORF">JTE90_014445</name>
</gene>
<dbReference type="InterPro" id="IPR045036">
    <property type="entry name" value="Spartin-like"/>
</dbReference>
<dbReference type="PANTHER" id="PTHR21068">
    <property type="entry name" value="SPARTIN"/>
    <property type="match status" value="1"/>
</dbReference>
<dbReference type="GO" id="GO:0005886">
    <property type="term" value="C:plasma membrane"/>
    <property type="evidence" value="ECO:0007669"/>
    <property type="project" value="TreeGrafter"/>
</dbReference>
<protein>
    <recommendedName>
        <fullName evidence="1">Senescence domain-containing protein</fullName>
    </recommendedName>
</protein>
<dbReference type="Gene3D" id="1.20.58.80">
    <property type="entry name" value="Phosphotransferase system, lactose/cellobiose-type IIA subunit"/>
    <property type="match status" value="1"/>
</dbReference>
<dbReference type="GO" id="GO:0051301">
    <property type="term" value="P:cell division"/>
    <property type="evidence" value="ECO:0007669"/>
    <property type="project" value="TreeGrafter"/>
</dbReference>
<evidence type="ECO:0000313" key="3">
    <source>
        <dbReference type="Proteomes" id="UP000827092"/>
    </source>
</evidence>
<dbReference type="PANTHER" id="PTHR21068:SF43">
    <property type="entry name" value="SPARTIN"/>
    <property type="match status" value="1"/>
</dbReference>
<comment type="caution">
    <text evidence="2">The sequence shown here is derived from an EMBL/GenBank/DDBJ whole genome shotgun (WGS) entry which is preliminary data.</text>
</comment>
<proteinExistence type="predicted"/>
<dbReference type="InterPro" id="IPR009686">
    <property type="entry name" value="Senescence/spartin_C"/>
</dbReference>
<dbReference type="AlphaFoldDB" id="A0AAV6V159"/>
<dbReference type="GO" id="GO:0030514">
    <property type="term" value="P:negative regulation of BMP signaling pathway"/>
    <property type="evidence" value="ECO:0007669"/>
    <property type="project" value="TreeGrafter"/>
</dbReference>
<reference evidence="2 3" key="1">
    <citation type="journal article" date="2022" name="Nat. Ecol. Evol.">
        <title>A masculinizing supergene underlies an exaggerated male reproductive morph in a spider.</title>
        <authorList>
            <person name="Hendrickx F."/>
            <person name="De Corte Z."/>
            <person name="Sonet G."/>
            <person name="Van Belleghem S.M."/>
            <person name="Kostlbacher S."/>
            <person name="Vangestel C."/>
        </authorList>
    </citation>
    <scope>NUCLEOTIDE SEQUENCE [LARGE SCALE GENOMIC DNA]</scope>
    <source>
        <strain evidence="2">W744_W776</strain>
    </source>
</reference>
<name>A0AAV6V159_9ARAC</name>
<keyword evidence="3" id="KW-1185">Reference proteome</keyword>